<dbReference type="PROSITE" id="PS00688">
    <property type="entry name" value="SIGMA54_INTERACT_3"/>
    <property type="match status" value="1"/>
</dbReference>
<feature type="domain" description="PAC" evidence="9">
    <location>
        <begin position="238"/>
        <end position="289"/>
    </location>
</feature>
<dbReference type="Pfam" id="PF25601">
    <property type="entry name" value="AAA_lid_14"/>
    <property type="match status" value="1"/>
</dbReference>
<evidence type="ECO:0000313" key="10">
    <source>
        <dbReference type="EMBL" id="MDO3722788.1"/>
    </source>
</evidence>
<dbReference type="InterPro" id="IPR000014">
    <property type="entry name" value="PAS"/>
</dbReference>
<dbReference type="InterPro" id="IPR027417">
    <property type="entry name" value="P-loop_NTPase"/>
</dbReference>
<dbReference type="InterPro" id="IPR025943">
    <property type="entry name" value="Sigma_54_int_dom_ATP-bd_2"/>
</dbReference>
<sequence>MDPTLPSQRISNPEPAAQSAEWIEQLPEAALLVDAGADRILAANNPAARLAGVDRQSLIGSACTRLFPGQRPALIAFTEETLFRNLSWSRDFSLRHRDGHSVDLEISASRTGDAEALTVLLLLRDCQQLRNLRERHEVNRYHQGGLLEWRRVEELFRDMERENQLILHAVGEGIYGVDAEGRTTFVNPAAERMLGWRADELMGRVMHRVAHHSHEDGSLYPLKDCPIYGAFREAAVRRVDEDYFWRKDGTGFPVEYTSTPILDSGHPIGAVVVFRDISARLQARDELKQALEEVESLKRRLEMENAYLQEELSAEHHFHELVGQSEAIKGIVRRIGLVAPTDANVLITGESGTGKELIARAIHQASERRDRPLIRVNCAAIPKDLFESEFFGHIKGAFTGAVSDRIGRFELADGGTLFLDEVGEIPIELQGKLLRVLQDQQFERVGENRTRAVDVRVIAATNRDLKAEIRERTFREDLYFRLNVFPIESVPLRRRVEDIPLLAQEFVNRASQKFNRPYFQLRQRDVELLSTYSWPGNVRELENVIERQVITGDTKLDVELSGTGGDSASRGSTTPIPARHFSGELMTEEELRELEKSNLIRALQMTGGRIFGGDGAAVLLGLKPTTLTSRLKKLKVDCRAFRDPAG</sequence>
<dbReference type="NCBIfam" id="TIGR00229">
    <property type="entry name" value="sensory_box"/>
    <property type="match status" value="1"/>
</dbReference>
<keyword evidence="11" id="KW-1185">Reference proteome</keyword>
<dbReference type="PROSITE" id="PS50112">
    <property type="entry name" value="PAS"/>
    <property type="match status" value="1"/>
</dbReference>
<evidence type="ECO:0000259" key="8">
    <source>
        <dbReference type="PROSITE" id="PS50112"/>
    </source>
</evidence>
<dbReference type="SMART" id="SM00091">
    <property type="entry name" value="PAS"/>
    <property type="match status" value="2"/>
</dbReference>
<feature type="coiled-coil region" evidence="6">
    <location>
        <begin position="280"/>
        <end position="311"/>
    </location>
</feature>
<dbReference type="InterPro" id="IPR058031">
    <property type="entry name" value="AAA_lid_NorR"/>
</dbReference>
<dbReference type="InterPro" id="IPR025944">
    <property type="entry name" value="Sigma_54_int_dom_CS"/>
</dbReference>
<dbReference type="SUPFAM" id="SSF52540">
    <property type="entry name" value="P-loop containing nucleoside triphosphate hydrolases"/>
    <property type="match status" value="1"/>
</dbReference>
<dbReference type="PROSITE" id="PS00676">
    <property type="entry name" value="SIGMA54_INTERACT_2"/>
    <property type="match status" value="1"/>
</dbReference>
<dbReference type="SUPFAM" id="SSF55785">
    <property type="entry name" value="PYP-like sensor domain (PAS domain)"/>
    <property type="match status" value="2"/>
</dbReference>
<dbReference type="SMART" id="SM00382">
    <property type="entry name" value="AAA"/>
    <property type="match status" value="1"/>
</dbReference>
<accession>A0ABT8W3G2</accession>
<dbReference type="EMBL" id="JAUMIS010000002">
    <property type="protein sequence ID" value="MDO3722788.1"/>
    <property type="molecule type" value="Genomic_DNA"/>
</dbReference>
<dbReference type="Proteomes" id="UP001168640">
    <property type="component" value="Unassembled WGS sequence"/>
</dbReference>
<dbReference type="InterPro" id="IPR013767">
    <property type="entry name" value="PAS_fold"/>
</dbReference>
<keyword evidence="2" id="KW-0067">ATP-binding</keyword>
<dbReference type="SMART" id="SM00086">
    <property type="entry name" value="PAC"/>
    <property type="match status" value="2"/>
</dbReference>
<dbReference type="Gene3D" id="3.40.50.300">
    <property type="entry name" value="P-loop containing nucleotide triphosphate hydrolases"/>
    <property type="match status" value="1"/>
</dbReference>
<feature type="domain" description="Sigma-54 factor interaction" evidence="7">
    <location>
        <begin position="321"/>
        <end position="550"/>
    </location>
</feature>
<dbReference type="InterPro" id="IPR009057">
    <property type="entry name" value="Homeodomain-like_sf"/>
</dbReference>
<evidence type="ECO:0000313" key="11">
    <source>
        <dbReference type="Proteomes" id="UP001168640"/>
    </source>
</evidence>
<protein>
    <submittedName>
        <fullName evidence="10">Sigma 54-interacting transcriptional regulator</fullName>
    </submittedName>
</protein>
<evidence type="ECO:0000256" key="6">
    <source>
        <dbReference type="SAM" id="Coils"/>
    </source>
</evidence>
<dbReference type="SUPFAM" id="SSF46689">
    <property type="entry name" value="Homeodomain-like"/>
    <property type="match status" value="1"/>
</dbReference>
<name>A0ABT8W3G2_9GAMM</name>
<dbReference type="PROSITE" id="PS50113">
    <property type="entry name" value="PAC"/>
    <property type="match status" value="1"/>
</dbReference>
<evidence type="ECO:0000259" key="7">
    <source>
        <dbReference type="PROSITE" id="PS50045"/>
    </source>
</evidence>
<dbReference type="Pfam" id="PF00989">
    <property type="entry name" value="PAS"/>
    <property type="match status" value="1"/>
</dbReference>
<dbReference type="InterPro" id="IPR003593">
    <property type="entry name" value="AAA+_ATPase"/>
</dbReference>
<dbReference type="PANTHER" id="PTHR32071:SF117">
    <property type="entry name" value="PTS-DEPENDENT DIHYDROXYACETONE KINASE OPERON REGULATORY PROTEIN-RELATED"/>
    <property type="match status" value="1"/>
</dbReference>
<dbReference type="RefSeq" id="WP_302910387.1">
    <property type="nucleotide sequence ID" value="NZ_JAUMIS010000002.1"/>
</dbReference>
<keyword evidence="5" id="KW-0804">Transcription</keyword>
<dbReference type="Pfam" id="PF00158">
    <property type="entry name" value="Sigma54_activat"/>
    <property type="match status" value="1"/>
</dbReference>
<organism evidence="10 11">
    <name type="scientific">Marinobacter suaedae</name>
    <dbReference type="NCBI Taxonomy" id="3057675"/>
    <lineage>
        <taxon>Bacteria</taxon>
        <taxon>Pseudomonadati</taxon>
        <taxon>Pseudomonadota</taxon>
        <taxon>Gammaproteobacteria</taxon>
        <taxon>Pseudomonadales</taxon>
        <taxon>Marinobacteraceae</taxon>
        <taxon>Marinobacter</taxon>
    </lineage>
</organism>
<keyword evidence="4" id="KW-0238">DNA-binding</keyword>
<evidence type="ECO:0000256" key="4">
    <source>
        <dbReference type="ARBA" id="ARBA00023125"/>
    </source>
</evidence>
<dbReference type="InterPro" id="IPR025662">
    <property type="entry name" value="Sigma_54_int_dom_ATP-bd_1"/>
</dbReference>
<evidence type="ECO:0000259" key="9">
    <source>
        <dbReference type="PROSITE" id="PS50113"/>
    </source>
</evidence>
<dbReference type="PROSITE" id="PS00675">
    <property type="entry name" value="SIGMA54_INTERACT_1"/>
    <property type="match status" value="1"/>
</dbReference>
<reference evidence="10" key="1">
    <citation type="submission" date="2023-07" db="EMBL/GenBank/DDBJ databases">
        <title>Marinobacter sp. chi1 genome sequencing and assembly.</title>
        <authorList>
            <person name="Park S."/>
        </authorList>
    </citation>
    <scope>NUCLEOTIDE SEQUENCE</scope>
    <source>
        <strain evidence="10">Chi1</strain>
    </source>
</reference>
<evidence type="ECO:0000256" key="1">
    <source>
        <dbReference type="ARBA" id="ARBA00022741"/>
    </source>
</evidence>
<dbReference type="Gene3D" id="1.10.10.60">
    <property type="entry name" value="Homeodomain-like"/>
    <property type="match status" value="1"/>
</dbReference>
<dbReference type="InterPro" id="IPR001610">
    <property type="entry name" value="PAC"/>
</dbReference>
<dbReference type="Gene3D" id="1.10.8.60">
    <property type="match status" value="1"/>
</dbReference>
<comment type="caution">
    <text evidence="10">The sequence shown here is derived from an EMBL/GenBank/DDBJ whole genome shotgun (WGS) entry which is preliminary data.</text>
</comment>
<keyword evidence="1" id="KW-0547">Nucleotide-binding</keyword>
<evidence type="ECO:0000256" key="2">
    <source>
        <dbReference type="ARBA" id="ARBA00022840"/>
    </source>
</evidence>
<gene>
    <name evidence="10" type="ORF">QVZ43_13775</name>
</gene>
<evidence type="ECO:0000256" key="3">
    <source>
        <dbReference type="ARBA" id="ARBA00023015"/>
    </source>
</evidence>
<dbReference type="CDD" id="cd00009">
    <property type="entry name" value="AAA"/>
    <property type="match status" value="1"/>
</dbReference>
<dbReference type="InterPro" id="IPR002078">
    <property type="entry name" value="Sigma_54_int"/>
</dbReference>
<evidence type="ECO:0000256" key="5">
    <source>
        <dbReference type="ARBA" id="ARBA00023163"/>
    </source>
</evidence>
<keyword evidence="3" id="KW-0805">Transcription regulation</keyword>
<dbReference type="PANTHER" id="PTHR32071">
    <property type="entry name" value="TRANSCRIPTIONAL REGULATORY PROTEIN"/>
    <property type="match status" value="1"/>
</dbReference>
<dbReference type="InterPro" id="IPR035965">
    <property type="entry name" value="PAS-like_dom_sf"/>
</dbReference>
<dbReference type="Gene3D" id="3.30.450.20">
    <property type="entry name" value="PAS domain"/>
    <property type="match status" value="2"/>
</dbReference>
<proteinExistence type="predicted"/>
<dbReference type="Pfam" id="PF13426">
    <property type="entry name" value="PAS_9"/>
    <property type="match status" value="1"/>
</dbReference>
<feature type="domain" description="PAS" evidence="8">
    <location>
        <begin position="159"/>
        <end position="216"/>
    </location>
</feature>
<dbReference type="InterPro" id="IPR000700">
    <property type="entry name" value="PAS-assoc_C"/>
</dbReference>
<dbReference type="CDD" id="cd00130">
    <property type="entry name" value="PAS"/>
    <property type="match status" value="2"/>
</dbReference>
<keyword evidence="6" id="KW-0175">Coiled coil</keyword>
<dbReference type="PROSITE" id="PS50045">
    <property type="entry name" value="SIGMA54_INTERACT_4"/>
    <property type="match status" value="1"/>
</dbReference>